<dbReference type="PANTHER" id="PTHR24291">
    <property type="entry name" value="CYTOCHROME P450 FAMILY 4"/>
    <property type="match status" value="1"/>
</dbReference>
<organism evidence="9 10">
    <name type="scientific">Halorientalis pallida</name>
    <dbReference type="NCBI Taxonomy" id="2479928"/>
    <lineage>
        <taxon>Archaea</taxon>
        <taxon>Methanobacteriati</taxon>
        <taxon>Methanobacteriota</taxon>
        <taxon>Stenosarchaea group</taxon>
        <taxon>Halobacteria</taxon>
        <taxon>Halobacteriales</taxon>
        <taxon>Haloarculaceae</taxon>
        <taxon>Halorientalis</taxon>
    </lineage>
</organism>
<evidence type="ECO:0000256" key="6">
    <source>
        <dbReference type="ARBA" id="ARBA00023033"/>
    </source>
</evidence>
<reference evidence="9 10" key="1">
    <citation type="submission" date="2019-01" db="EMBL/GenBank/DDBJ databases">
        <title>Halorientalis sp. F13-25 a new haloarchaeum isolated from hypersaline water.</title>
        <authorList>
            <person name="Ana D.-V."/>
            <person name="Cristina S.-P."/>
            <person name="Antonio V."/>
        </authorList>
    </citation>
    <scope>NUCLEOTIDE SEQUENCE [LARGE SCALE GENOMIC DNA]</scope>
    <source>
        <strain evidence="9 10">F13-25</strain>
    </source>
</reference>
<evidence type="ECO:0000256" key="8">
    <source>
        <dbReference type="SAM" id="MobiDB-lite"/>
    </source>
</evidence>
<evidence type="ECO:0000256" key="5">
    <source>
        <dbReference type="ARBA" id="ARBA00023004"/>
    </source>
</evidence>
<dbReference type="Gene3D" id="1.10.630.10">
    <property type="entry name" value="Cytochrome P450"/>
    <property type="match status" value="1"/>
</dbReference>
<evidence type="ECO:0000256" key="1">
    <source>
        <dbReference type="ARBA" id="ARBA00010617"/>
    </source>
</evidence>
<dbReference type="PRINTS" id="PR00463">
    <property type="entry name" value="EP450I"/>
</dbReference>
<proteinExistence type="inferred from homology"/>
<protein>
    <submittedName>
        <fullName evidence="9">Cytochrome P450</fullName>
    </submittedName>
</protein>
<dbReference type="GO" id="GO:0016705">
    <property type="term" value="F:oxidoreductase activity, acting on paired donors, with incorporation or reduction of molecular oxygen"/>
    <property type="evidence" value="ECO:0007669"/>
    <property type="project" value="InterPro"/>
</dbReference>
<evidence type="ECO:0000256" key="3">
    <source>
        <dbReference type="ARBA" id="ARBA00022723"/>
    </source>
</evidence>
<dbReference type="InterPro" id="IPR017972">
    <property type="entry name" value="Cyt_P450_CS"/>
</dbReference>
<dbReference type="EMBL" id="RDFA01000010">
    <property type="protein sequence ID" value="RXK46290.1"/>
    <property type="molecule type" value="Genomic_DNA"/>
</dbReference>
<dbReference type="OrthoDB" id="9881at2157"/>
<evidence type="ECO:0000313" key="10">
    <source>
        <dbReference type="Proteomes" id="UP000289691"/>
    </source>
</evidence>
<dbReference type="InterPro" id="IPR050196">
    <property type="entry name" value="Cytochrome_P450_Monoox"/>
</dbReference>
<comment type="caution">
    <text evidence="9">The sequence shown here is derived from an EMBL/GenBank/DDBJ whole genome shotgun (WGS) entry which is preliminary data.</text>
</comment>
<dbReference type="PROSITE" id="PS00086">
    <property type="entry name" value="CYTOCHROME_P450"/>
    <property type="match status" value="1"/>
</dbReference>
<keyword evidence="4 7" id="KW-0560">Oxidoreductase</keyword>
<dbReference type="RefSeq" id="WP_129070678.1">
    <property type="nucleotide sequence ID" value="NZ_RDFA01000010.1"/>
</dbReference>
<sequence>MASDADQGARSGGVTESPTDAPLAPYPPNCGPPWLHFVHQMREPLAFAEEALATRDVVRMNLLGNGDIYGVGHPDHAKRVLLTEREQFRKTEDFRIAFGEGLLTVEGEEWQRQRDVLQPLFTRDSVMDYADGMVEQVQRRIDRWRDGDRLDLQAEFTDLALDVLFATVLGRELALDGDRELRESAAHLHDWFKPTSYFLPEWVPTPARRRFRAAKETIRAEADRLLAEKAGGGPTDPAAAEDLLSLLVGLREAGVADSAMLTDERLRDQMVTMIFAGHDTTTTTLTFSFWALANNPEVRERFHAEVDALDGPPTLDELAELDVTERVVTETLRLYPPVHSLPRETTTDVVFDGHRIPADERVLVGIRHVQRDPRFYDDPEQFRPSRWDGDLRSDLHDFAYAPFGGGPRICIGRQFALLEAKLTLATIGQQYDLGWLGENDADGEPPVSPEMTLRMEPGQEFLVTER</sequence>
<keyword evidence="6 7" id="KW-0503">Monooxygenase</keyword>
<name>A0A498KZD5_9EURY</name>
<dbReference type="GO" id="GO:0004497">
    <property type="term" value="F:monooxygenase activity"/>
    <property type="evidence" value="ECO:0007669"/>
    <property type="project" value="UniProtKB-KW"/>
</dbReference>
<accession>A0A498KZD5</accession>
<keyword evidence="3 7" id="KW-0479">Metal-binding</keyword>
<dbReference type="PRINTS" id="PR00385">
    <property type="entry name" value="P450"/>
</dbReference>
<dbReference type="AlphaFoldDB" id="A0A498KZD5"/>
<keyword evidence="5 7" id="KW-0408">Iron</keyword>
<evidence type="ECO:0000256" key="7">
    <source>
        <dbReference type="RuleBase" id="RU000461"/>
    </source>
</evidence>
<gene>
    <name evidence="9" type="ORF">EAF64_19630</name>
</gene>
<dbReference type="InterPro" id="IPR036396">
    <property type="entry name" value="Cyt_P450_sf"/>
</dbReference>
<dbReference type="GO" id="GO:0020037">
    <property type="term" value="F:heme binding"/>
    <property type="evidence" value="ECO:0007669"/>
    <property type="project" value="InterPro"/>
</dbReference>
<dbReference type="PANTHER" id="PTHR24291:SF50">
    <property type="entry name" value="BIFUNCTIONAL ALBAFLAVENONE MONOOXYGENASE_TERPENE SYNTHASE"/>
    <property type="match status" value="1"/>
</dbReference>
<keyword evidence="10" id="KW-1185">Reference proteome</keyword>
<evidence type="ECO:0000313" key="9">
    <source>
        <dbReference type="EMBL" id="RXK46290.1"/>
    </source>
</evidence>
<dbReference type="Pfam" id="PF00067">
    <property type="entry name" value="p450"/>
    <property type="match status" value="1"/>
</dbReference>
<dbReference type="InterPro" id="IPR002401">
    <property type="entry name" value="Cyt_P450_E_grp-I"/>
</dbReference>
<feature type="region of interest" description="Disordered" evidence="8">
    <location>
        <begin position="1"/>
        <end position="27"/>
    </location>
</feature>
<evidence type="ECO:0000256" key="4">
    <source>
        <dbReference type="ARBA" id="ARBA00023002"/>
    </source>
</evidence>
<keyword evidence="2 7" id="KW-0349">Heme</keyword>
<dbReference type="Proteomes" id="UP000289691">
    <property type="component" value="Unassembled WGS sequence"/>
</dbReference>
<dbReference type="InterPro" id="IPR001128">
    <property type="entry name" value="Cyt_P450"/>
</dbReference>
<comment type="similarity">
    <text evidence="1 7">Belongs to the cytochrome P450 family.</text>
</comment>
<evidence type="ECO:0000256" key="2">
    <source>
        <dbReference type="ARBA" id="ARBA00022617"/>
    </source>
</evidence>
<dbReference type="GO" id="GO:0005506">
    <property type="term" value="F:iron ion binding"/>
    <property type="evidence" value="ECO:0007669"/>
    <property type="project" value="InterPro"/>
</dbReference>
<dbReference type="SUPFAM" id="SSF48264">
    <property type="entry name" value="Cytochrome P450"/>
    <property type="match status" value="1"/>
</dbReference>